<dbReference type="AlphaFoldDB" id="A0A6H0Y3X8"/>
<dbReference type="InterPro" id="IPR016849">
    <property type="entry name" value="Rtt109"/>
</dbReference>
<dbReference type="Pfam" id="PF08214">
    <property type="entry name" value="HAT_KAT11"/>
    <property type="match status" value="1"/>
</dbReference>
<keyword evidence="6" id="KW-0805">Transcription regulation</keyword>
<evidence type="ECO:0000256" key="10">
    <source>
        <dbReference type="SAM" id="MobiDB-lite"/>
    </source>
</evidence>
<evidence type="ECO:0000256" key="1">
    <source>
        <dbReference type="ARBA" id="ARBA00004123"/>
    </source>
</evidence>
<sequence length="422" mass="47089">MFVSKADSTGYLPQTRPSPIRTISTAFLRWLSRRNRARRPGGKQVISLFGRAQGQYLFPGSAENSKKHVLDDRQLIRWWVRVLDPLINEAHHGELGRRGFITVPGYHGAELRQFLPAARDQWKPGHPLQELARVRNVPEYAPTRCLLPRFPDDPKARFMQDLDDEIGLAEDAGALASTLTSPSKRKDGRWKSIHDLDRFWEAMEFRQECSSGRVVGFLWLVTDYETSSNELSQASDDLYSTGASSQAPVSQEHDHTSDQKANSHYSRRRKKRKLTGVIIARSPRVKGASTGGVVQDPANRFDGDGLCITPDGYDQAMQTLLHLDFADLETATRSTSKWIAEIAALCGQHKHTWTLSIHGKAASAETGVLDRRVGQVNDLGGMIRKKKRPLDSATTSQTSPEAQPQEPVKLLGAGLIRKKPKA</sequence>
<keyword evidence="8" id="KW-0539">Nucleus</keyword>
<dbReference type="EMBL" id="CP051143">
    <property type="protein sequence ID" value="QIX01635.1"/>
    <property type="molecule type" value="Genomic_DNA"/>
</dbReference>
<name>A0A6H0Y3X8_9PEZI</name>
<evidence type="ECO:0000256" key="3">
    <source>
        <dbReference type="ARBA" id="ARBA00022679"/>
    </source>
</evidence>
<evidence type="ECO:0000256" key="5">
    <source>
        <dbReference type="ARBA" id="ARBA00022990"/>
    </source>
</evidence>
<organism evidence="11 12">
    <name type="scientific">Peltaster fructicola</name>
    <dbReference type="NCBI Taxonomy" id="286661"/>
    <lineage>
        <taxon>Eukaryota</taxon>
        <taxon>Fungi</taxon>
        <taxon>Dikarya</taxon>
        <taxon>Ascomycota</taxon>
        <taxon>Pezizomycotina</taxon>
        <taxon>Dothideomycetes</taxon>
        <taxon>Dothideomycetes incertae sedis</taxon>
        <taxon>Peltaster</taxon>
    </lineage>
</organism>
<evidence type="ECO:0000256" key="2">
    <source>
        <dbReference type="ARBA" id="ARBA00013184"/>
    </source>
</evidence>
<dbReference type="PANTHER" id="PTHR31571:SF2">
    <property type="entry name" value="HISTONE ACETYLTRANSFERASE RTT109"/>
    <property type="match status" value="1"/>
</dbReference>
<keyword evidence="4" id="KW-0227">DNA damage</keyword>
<dbReference type="InterPro" id="IPR013178">
    <property type="entry name" value="Histone_AcTrfase_Rtt109/CBP"/>
</dbReference>
<dbReference type="GO" id="GO:0005634">
    <property type="term" value="C:nucleus"/>
    <property type="evidence" value="ECO:0007669"/>
    <property type="project" value="UniProtKB-SubCell"/>
</dbReference>
<accession>A0A6H0Y3X8</accession>
<keyword evidence="7" id="KW-0804">Transcription</keyword>
<evidence type="ECO:0000256" key="6">
    <source>
        <dbReference type="ARBA" id="ARBA00023015"/>
    </source>
</evidence>
<feature type="compositionally biased region" description="Polar residues" evidence="10">
    <location>
        <begin position="392"/>
        <end position="402"/>
    </location>
</feature>
<feature type="region of interest" description="Disordered" evidence="10">
    <location>
        <begin position="238"/>
        <end position="272"/>
    </location>
</feature>
<dbReference type="GO" id="GO:0032931">
    <property type="term" value="F:histone H3K56 acetyltransferase activity"/>
    <property type="evidence" value="ECO:0007669"/>
    <property type="project" value="TreeGrafter"/>
</dbReference>
<proteinExistence type="predicted"/>
<dbReference type="PROSITE" id="PS51728">
    <property type="entry name" value="RTT109_HAT"/>
    <property type="match status" value="1"/>
</dbReference>
<feature type="region of interest" description="Disordered" evidence="10">
    <location>
        <begin position="384"/>
        <end position="422"/>
    </location>
</feature>
<evidence type="ECO:0000313" key="11">
    <source>
        <dbReference type="EMBL" id="QIX01635.1"/>
    </source>
</evidence>
<evidence type="ECO:0000256" key="4">
    <source>
        <dbReference type="ARBA" id="ARBA00022763"/>
    </source>
</evidence>
<dbReference type="Proteomes" id="UP000503462">
    <property type="component" value="Chromosome 5"/>
</dbReference>
<dbReference type="SMART" id="SM01250">
    <property type="entry name" value="KAT11"/>
    <property type="match status" value="1"/>
</dbReference>
<dbReference type="EC" id="2.3.1.48" evidence="2"/>
<dbReference type="InterPro" id="IPR051236">
    <property type="entry name" value="HAT_RTT109-like"/>
</dbReference>
<evidence type="ECO:0000256" key="7">
    <source>
        <dbReference type="ARBA" id="ARBA00023163"/>
    </source>
</evidence>
<evidence type="ECO:0000256" key="8">
    <source>
        <dbReference type="ARBA" id="ARBA00023242"/>
    </source>
</evidence>
<gene>
    <name evidence="11" type="ORF">AMS68_007152</name>
</gene>
<evidence type="ECO:0000256" key="9">
    <source>
        <dbReference type="ARBA" id="ARBA00048940"/>
    </source>
</evidence>
<dbReference type="OrthoDB" id="3361892at2759"/>
<dbReference type="GO" id="GO:0006355">
    <property type="term" value="P:regulation of DNA-templated transcription"/>
    <property type="evidence" value="ECO:0007669"/>
    <property type="project" value="InterPro"/>
</dbReference>
<keyword evidence="3" id="KW-0808">Transferase</keyword>
<dbReference type="GO" id="GO:0006974">
    <property type="term" value="P:DNA damage response"/>
    <property type="evidence" value="ECO:0007669"/>
    <property type="project" value="UniProtKB-KW"/>
</dbReference>
<comment type="subcellular location">
    <subcellularLocation>
        <location evidence="1">Nucleus</location>
    </subcellularLocation>
</comment>
<comment type="catalytic activity">
    <reaction evidence="9">
        <text>L-lysyl-[histone] + acetyl-CoA = N(6)-acetyl-L-lysyl-[histone] + CoA + H(+)</text>
        <dbReference type="Rhea" id="RHEA:21992"/>
        <dbReference type="Rhea" id="RHEA-COMP:9845"/>
        <dbReference type="Rhea" id="RHEA-COMP:11338"/>
        <dbReference type="ChEBI" id="CHEBI:15378"/>
        <dbReference type="ChEBI" id="CHEBI:29969"/>
        <dbReference type="ChEBI" id="CHEBI:57287"/>
        <dbReference type="ChEBI" id="CHEBI:57288"/>
        <dbReference type="ChEBI" id="CHEBI:61930"/>
        <dbReference type="EC" id="2.3.1.48"/>
    </reaction>
    <physiologicalReaction direction="left-to-right" evidence="9">
        <dbReference type="Rhea" id="RHEA:21993"/>
    </physiologicalReaction>
</comment>
<dbReference type="PANTHER" id="PTHR31571">
    <property type="entry name" value="ALTERED INHERITANCE OF MITOCHONDRIA PROTEIN 6"/>
    <property type="match status" value="1"/>
</dbReference>
<protein>
    <recommendedName>
        <fullName evidence="2">histone acetyltransferase</fullName>
        <ecNumber evidence="2">2.3.1.48</ecNumber>
    </recommendedName>
</protein>
<keyword evidence="5" id="KW-0007">Acetylation</keyword>
<reference evidence="11 12" key="1">
    <citation type="journal article" date="2016" name="Sci. Rep.">
        <title>Peltaster fructicola genome reveals evolution from an invasive phytopathogen to an ectophytic parasite.</title>
        <authorList>
            <person name="Xu C."/>
            <person name="Chen H."/>
            <person name="Gleason M.L."/>
            <person name="Xu J.R."/>
            <person name="Liu H."/>
            <person name="Zhang R."/>
            <person name="Sun G."/>
        </authorList>
    </citation>
    <scope>NUCLEOTIDE SEQUENCE [LARGE SCALE GENOMIC DNA]</scope>
    <source>
        <strain evidence="11 12">LNHT1506</strain>
    </source>
</reference>
<keyword evidence="12" id="KW-1185">Reference proteome</keyword>
<evidence type="ECO:0000313" key="12">
    <source>
        <dbReference type="Proteomes" id="UP000503462"/>
    </source>
</evidence>